<dbReference type="AlphaFoldDB" id="A0A6J0U538"/>
<evidence type="ECO:0000259" key="4">
    <source>
        <dbReference type="PROSITE" id="PS50853"/>
    </source>
</evidence>
<dbReference type="GO" id="GO:0005525">
    <property type="term" value="F:GTP binding"/>
    <property type="evidence" value="ECO:0007669"/>
    <property type="project" value="UniProtKB-KW"/>
</dbReference>
<name>A0A6J0U538_9SAUR</name>
<organism evidence="5 6">
    <name type="scientific">Pogona vitticeps</name>
    <name type="common">central bearded dragon</name>
    <dbReference type="NCBI Taxonomy" id="103695"/>
    <lineage>
        <taxon>Eukaryota</taxon>
        <taxon>Metazoa</taxon>
        <taxon>Chordata</taxon>
        <taxon>Craniata</taxon>
        <taxon>Vertebrata</taxon>
        <taxon>Euteleostomi</taxon>
        <taxon>Lepidosauria</taxon>
        <taxon>Squamata</taxon>
        <taxon>Bifurcata</taxon>
        <taxon>Unidentata</taxon>
        <taxon>Episquamata</taxon>
        <taxon>Toxicofera</taxon>
        <taxon>Iguania</taxon>
        <taxon>Acrodonta</taxon>
        <taxon>Agamidae</taxon>
        <taxon>Amphibolurinae</taxon>
        <taxon>Pogona</taxon>
    </lineage>
</organism>
<dbReference type="Pfam" id="PF21109">
    <property type="entry name" value="Stonustoxin_helical"/>
    <property type="match status" value="1"/>
</dbReference>
<dbReference type="SMART" id="SM00060">
    <property type="entry name" value="FN3"/>
    <property type="match status" value="2"/>
</dbReference>
<feature type="region of interest" description="Disordered" evidence="3">
    <location>
        <begin position="692"/>
        <end position="713"/>
    </location>
</feature>
<dbReference type="PANTHER" id="PTHR31594">
    <property type="entry name" value="AIG1-TYPE G DOMAIN-CONTAINING PROTEIN"/>
    <property type="match status" value="1"/>
</dbReference>
<keyword evidence="5" id="KW-1185">Reference proteome</keyword>
<gene>
    <name evidence="6" type="primary">LOC110082568</name>
</gene>
<dbReference type="PROSITE" id="PS50853">
    <property type="entry name" value="FN3"/>
    <property type="match status" value="2"/>
</dbReference>
<dbReference type="RefSeq" id="XP_020655861.2">
    <property type="nucleotide sequence ID" value="XM_020800202.2"/>
</dbReference>
<dbReference type="Pfam" id="PF00735">
    <property type="entry name" value="Septin"/>
    <property type="match status" value="1"/>
</dbReference>
<dbReference type="InterPro" id="IPR030379">
    <property type="entry name" value="G_SEPTIN_dom"/>
</dbReference>
<dbReference type="InterPro" id="IPR013783">
    <property type="entry name" value="Ig-like_fold"/>
</dbReference>
<reference evidence="6" key="1">
    <citation type="submission" date="2025-08" db="UniProtKB">
        <authorList>
            <consortium name="RefSeq"/>
        </authorList>
    </citation>
    <scope>IDENTIFICATION</scope>
</reference>
<dbReference type="SUPFAM" id="SSF49265">
    <property type="entry name" value="Fibronectin type III"/>
    <property type="match status" value="1"/>
</dbReference>
<dbReference type="InterPro" id="IPR040581">
    <property type="entry name" value="Thioredoxin_11"/>
</dbReference>
<dbReference type="SUPFAM" id="SSF52540">
    <property type="entry name" value="P-loop containing nucleoside triphosphate hydrolases"/>
    <property type="match status" value="1"/>
</dbReference>
<evidence type="ECO:0000313" key="5">
    <source>
        <dbReference type="Proteomes" id="UP001652642"/>
    </source>
</evidence>
<dbReference type="InterPro" id="IPR056072">
    <property type="entry name" value="SNTX_MACPF/CDC-like_dom"/>
</dbReference>
<proteinExistence type="inferred from homology"/>
<dbReference type="InParanoid" id="A0A6J0U538"/>
<dbReference type="GeneID" id="110082568"/>
<dbReference type="Pfam" id="PF24674">
    <property type="entry name" value="MACPF_SNTX"/>
    <property type="match status" value="1"/>
</dbReference>
<keyword evidence="1" id="KW-0547">Nucleotide-binding</keyword>
<feature type="domain" description="Fibronectin type-III" evidence="4">
    <location>
        <begin position="517"/>
        <end position="610"/>
    </location>
</feature>
<dbReference type="OrthoDB" id="8954335at2759"/>
<dbReference type="InterPro" id="IPR048997">
    <property type="entry name" value="Stonustoxin-like_helical"/>
</dbReference>
<evidence type="ECO:0000256" key="3">
    <source>
        <dbReference type="SAM" id="MobiDB-lite"/>
    </source>
</evidence>
<dbReference type="KEGG" id="pvt:110082568"/>
<dbReference type="InterPro" id="IPR052090">
    <property type="entry name" value="Cytolytic_pore-forming_toxin"/>
</dbReference>
<feature type="compositionally biased region" description="Acidic residues" evidence="3">
    <location>
        <begin position="698"/>
        <end position="710"/>
    </location>
</feature>
<sequence length="1274" mass="142980">MAQSQSTIEIPALGRPFQLGMLYDCRKDSLIPGITLWDLDSLQKDLCIKPQPKTEFEVIASDSIDDKASALNVSASLKASFLGGLVEVGGSAKYLNDTKKSKQQARVTLQYRMTTKYEQLTMSHLGTQNISYPAVFEHGTATHVVTAILYGAQAFFVFDRAVSSSESVQEIEGSLQVVIGKIVSIKGEADIQMNEKEKSHAENFSCKFYGDFSLENNPSSFQDAMRVYATLPKMMGTDGEKAVPVRVWLYPLTMLDSKAAKMVREISTALIFDAQKVLEQLNDINMRCNDLEKDPITDTFPEIKGKIRGFKDLCKQHRQTFQKQLATILPSIRGGGKEERALVDLLMSVNQSPFNSKRLDEFLDSKKREVNLVKSYLSILSGEEIETVSSQSRLEEIVLDPQNEFVISFTFTSLHDEEPFLSTLQDCLQRQFFQAVDDSSRGGHVLEKWKAWFEDKEKNRNARKAAKSIIDFACVNKSSGKTRCVVASVSHGDTPGASVYLYEDGELISSSFELPSKPLPLLISDVGHDSVQLTFQPADYGRAAISSYQVEYRRAGKENWQSVCTEDSQGAFLLRGLHPNMEYQFRYVARSKPGLSETSDVSQTVRTLPTSPPGKPEAVTVESSKISVTWKSPRAIGAGAVLKEYKVEYREGSIDEWEETKTSKKTEFWEIAPLRPQTAYKVRVSAVCADGAQSAPSDETEISTSLEEEEGKSPVAQRYLQESTLVVPGQPSIYVLPLKKASSDGSSSCITYLLGKENLRVPNKVIMVMGATGSGKTTLINGMVNYILGVQWRDPFRFKLIHEVTNRSQAESQTSEVTAYVVNHQKGFRVPYSLTIIDTPGFGDTRGIEHDKQITRQIREFFSTPGGTDHIDAICIVVQASFARLTHAQKYVFDSVLSIFGKDIKDNIQVLVTFADGQTPPVLEAIRVADVPCAKDADGTPVHFKFNNSALFAKNPLDNKGHWSFDEMFWEMGCQSMKTFFDSANRLETKSLTLTKEVLRERKELEVAVEGLQPQIKAGLTKLEELRKTKHALDQHKEDMAANRDFEYEVEITVPVQIDISGSGNYITNCQICHFTCHFPCGIPNDDGKRGCAAIDQSTGMCTVCPSRCVWNVHFNQKYRFEYQKKKEKQTYQELKRKYEEASGEVMSTEKVLESLTLEYEEVKCVLVELIKKSSQSLQRLQEIALKPNPLSTPEYIDLLILSEEEERKSGFQERIRTLTEVKKVAEIIQKIANKEPLLPGEQDLYEHIEQKKNPSTLKDTFLKGVASVRSWFK</sequence>
<feature type="coiled-coil region" evidence="2">
    <location>
        <begin position="1125"/>
        <end position="1173"/>
    </location>
</feature>
<comment type="similarity">
    <text evidence="1">Belongs to the TRAFAC class TrmE-Era-EngA-EngB-Septin-like GTPase superfamily. Septin GTPase family.</text>
</comment>
<protein>
    <recommendedName>
        <fullName evidence="4">Fibronectin type-III domain-containing protein</fullName>
    </recommendedName>
</protein>
<dbReference type="InterPro" id="IPR003961">
    <property type="entry name" value="FN3_dom"/>
</dbReference>
<evidence type="ECO:0000256" key="1">
    <source>
        <dbReference type="RuleBase" id="RU004560"/>
    </source>
</evidence>
<feature type="region of interest" description="Disordered" evidence="3">
    <location>
        <begin position="598"/>
        <end position="618"/>
    </location>
</feature>
<feature type="compositionally biased region" description="Polar residues" evidence="3">
    <location>
        <begin position="598"/>
        <end position="609"/>
    </location>
</feature>
<keyword evidence="2" id="KW-0175">Coiled coil</keyword>
<dbReference type="Pfam" id="PF18078">
    <property type="entry name" value="Thioredoxin_11"/>
    <property type="match status" value="1"/>
</dbReference>
<dbReference type="Proteomes" id="UP001652642">
    <property type="component" value="Chromosome 6"/>
</dbReference>
<dbReference type="Pfam" id="PF00041">
    <property type="entry name" value="fn3"/>
    <property type="match status" value="2"/>
</dbReference>
<accession>A0A6J0U538</accession>
<evidence type="ECO:0000256" key="2">
    <source>
        <dbReference type="SAM" id="Coils"/>
    </source>
</evidence>
<dbReference type="Gene3D" id="3.40.50.300">
    <property type="entry name" value="P-loop containing nucleotide triphosphate hydrolases"/>
    <property type="match status" value="1"/>
</dbReference>
<evidence type="ECO:0000313" key="6">
    <source>
        <dbReference type="RefSeq" id="XP_020655861.2"/>
    </source>
</evidence>
<dbReference type="InterPro" id="IPR027417">
    <property type="entry name" value="P-loop_NTPase"/>
</dbReference>
<feature type="domain" description="Fibronectin type-III" evidence="4">
    <location>
        <begin position="612"/>
        <end position="707"/>
    </location>
</feature>
<dbReference type="InterPro" id="IPR036116">
    <property type="entry name" value="FN3_sf"/>
</dbReference>
<dbReference type="CDD" id="cd00882">
    <property type="entry name" value="Ras_like_GTPase"/>
    <property type="match status" value="1"/>
</dbReference>
<dbReference type="PANTHER" id="PTHR31594:SF16">
    <property type="entry name" value="SI:CH211-281L24.3"/>
    <property type="match status" value="1"/>
</dbReference>
<dbReference type="CDD" id="cd00063">
    <property type="entry name" value="FN3"/>
    <property type="match status" value="2"/>
</dbReference>
<keyword evidence="1" id="KW-0342">GTP-binding</keyword>
<dbReference type="Gene3D" id="2.60.40.10">
    <property type="entry name" value="Immunoglobulins"/>
    <property type="match status" value="2"/>
</dbReference>